<evidence type="ECO:0000313" key="1">
    <source>
        <dbReference type="EMBL" id="JAP09946.1"/>
    </source>
</evidence>
<proteinExistence type="predicted"/>
<organism evidence="1">
    <name type="scientific">Solanum chacoense</name>
    <name type="common">Chaco potato</name>
    <dbReference type="NCBI Taxonomy" id="4108"/>
    <lineage>
        <taxon>Eukaryota</taxon>
        <taxon>Viridiplantae</taxon>
        <taxon>Streptophyta</taxon>
        <taxon>Embryophyta</taxon>
        <taxon>Tracheophyta</taxon>
        <taxon>Spermatophyta</taxon>
        <taxon>Magnoliopsida</taxon>
        <taxon>eudicotyledons</taxon>
        <taxon>Gunneridae</taxon>
        <taxon>Pentapetalae</taxon>
        <taxon>asterids</taxon>
        <taxon>lamiids</taxon>
        <taxon>Solanales</taxon>
        <taxon>Solanaceae</taxon>
        <taxon>Solanoideae</taxon>
        <taxon>Solaneae</taxon>
        <taxon>Solanum</taxon>
    </lineage>
</organism>
<dbReference type="AlphaFoldDB" id="A0A0V0GPY7"/>
<name>A0A0V0GPY7_SOLCH</name>
<sequence length="88" mass="9961">METDLYTGNALMNMYAKLQVSLLDCHVFDEIPQSDRGNSGRSSLGQDSEIGIDGIGKVPVLHQETRNGLIRSEKGHFEFFKWKESRKC</sequence>
<dbReference type="EMBL" id="GEDG01034025">
    <property type="protein sequence ID" value="JAP09946.1"/>
    <property type="molecule type" value="Transcribed_RNA"/>
</dbReference>
<reference evidence="1" key="1">
    <citation type="submission" date="2015-12" db="EMBL/GenBank/DDBJ databases">
        <title>Gene expression during late stages of embryo sac development: a critical building block for successful pollen-pistil interactions.</title>
        <authorList>
            <person name="Liu Y."/>
            <person name="Joly V."/>
            <person name="Sabar M."/>
            <person name="Matton D.P."/>
        </authorList>
    </citation>
    <scope>NUCLEOTIDE SEQUENCE</scope>
</reference>
<accession>A0A0V0GPY7</accession>
<protein>
    <submittedName>
        <fullName evidence="1">Putative ovule protein</fullName>
    </submittedName>
</protein>